<evidence type="ECO:0000256" key="6">
    <source>
        <dbReference type="ARBA" id="ARBA00032230"/>
    </source>
</evidence>
<evidence type="ECO:0000313" key="8">
    <source>
        <dbReference type="EMBL" id="HIR69886.1"/>
    </source>
</evidence>
<dbReference type="Proteomes" id="UP000823912">
    <property type="component" value="Unassembled WGS sequence"/>
</dbReference>
<dbReference type="GO" id="GO:0009341">
    <property type="term" value="C:beta-galactosidase complex"/>
    <property type="evidence" value="ECO:0007669"/>
    <property type="project" value="InterPro"/>
</dbReference>
<dbReference type="Gene3D" id="3.20.20.80">
    <property type="entry name" value="Glycosidases"/>
    <property type="match status" value="1"/>
</dbReference>
<dbReference type="AlphaFoldDB" id="A0A9D1J9S0"/>
<dbReference type="InterPro" id="IPR014718">
    <property type="entry name" value="GH-type_carb-bd"/>
</dbReference>
<dbReference type="InterPro" id="IPR004199">
    <property type="entry name" value="B-gal_small/dom_5"/>
</dbReference>
<keyword evidence="5" id="KW-0326">Glycosidase</keyword>
<dbReference type="InterPro" id="IPR013783">
    <property type="entry name" value="Ig-like_fold"/>
</dbReference>
<accession>A0A9D1J9S0</accession>
<organism evidence="8 9">
    <name type="scientific">Candidatus Pullilachnospira gallistercoris</name>
    <dbReference type="NCBI Taxonomy" id="2840911"/>
    <lineage>
        <taxon>Bacteria</taxon>
        <taxon>Bacillati</taxon>
        <taxon>Bacillota</taxon>
        <taxon>Clostridia</taxon>
        <taxon>Lachnospirales</taxon>
        <taxon>Lachnospiraceae</taxon>
        <taxon>Lachnospiraceae incertae sedis</taxon>
        <taxon>Candidatus Pullilachnospira</taxon>
    </lineage>
</organism>
<dbReference type="SMART" id="SM01038">
    <property type="entry name" value="Bgal_small_N"/>
    <property type="match status" value="1"/>
</dbReference>
<dbReference type="PANTHER" id="PTHR46323">
    <property type="entry name" value="BETA-GALACTOSIDASE"/>
    <property type="match status" value="1"/>
</dbReference>
<dbReference type="InterPro" id="IPR017853">
    <property type="entry name" value="GH"/>
</dbReference>
<evidence type="ECO:0000256" key="1">
    <source>
        <dbReference type="ARBA" id="ARBA00001412"/>
    </source>
</evidence>
<comment type="catalytic activity">
    <reaction evidence="1">
        <text>Hydrolysis of terminal non-reducing beta-D-galactose residues in beta-D-galactosides.</text>
        <dbReference type="EC" id="3.2.1.23"/>
    </reaction>
</comment>
<evidence type="ECO:0000256" key="5">
    <source>
        <dbReference type="ARBA" id="ARBA00023295"/>
    </source>
</evidence>
<dbReference type="Pfam" id="PF02929">
    <property type="entry name" value="Bgal_small_N"/>
    <property type="match status" value="1"/>
</dbReference>
<name>A0A9D1J9S0_9FIRM</name>
<comment type="caution">
    <text evidence="8">The sequence shown here is derived from an EMBL/GenBank/DDBJ whole genome shotgun (WGS) entry which is preliminary data.</text>
</comment>
<evidence type="ECO:0000313" key="9">
    <source>
        <dbReference type="Proteomes" id="UP000823912"/>
    </source>
</evidence>
<dbReference type="InterPro" id="IPR006104">
    <property type="entry name" value="Glyco_hydro_2_N"/>
</dbReference>
<dbReference type="PRINTS" id="PR00132">
    <property type="entry name" value="GLHYDRLASE2"/>
</dbReference>
<dbReference type="InterPro" id="IPR008979">
    <property type="entry name" value="Galactose-bd-like_sf"/>
</dbReference>
<evidence type="ECO:0000256" key="2">
    <source>
        <dbReference type="ARBA" id="ARBA00007401"/>
    </source>
</evidence>
<reference evidence="8" key="1">
    <citation type="submission" date="2020-10" db="EMBL/GenBank/DDBJ databases">
        <authorList>
            <person name="Gilroy R."/>
        </authorList>
    </citation>
    <scope>NUCLEOTIDE SEQUENCE</scope>
    <source>
        <strain evidence="8">ChiSjej5B23-6657</strain>
    </source>
</reference>
<dbReference type="InterPro" id="IPR011013">
    <property type="entry name" value="Gal_mutarotase_sf_dom"/>
</dbReference>
<dbReference type="SUPFAM" id="SSF51445">
    <property type="entry name" value="(Trans)glycosidases"/>
    <property type="match status" value="1"/>
</dbReference>
<dbReference type="InterPro" id="IPR006101">
    <property type="entry name" value="Glyco_hydro_2"/>
</dbReference>
<feature type="domain" description="Beta galactosidase small chain/" evidence="7">
    <location>
        <begin position="751"/>
        <end position="1000"/>
    </location>
</feature>
<dbReference type="Gene3D" id="2.60.40.10">
    <property type="entry name" value="Immunoglobulins"/>
    <property type="match status" value="1"/>
</dbReference>
<dbReference type="SUPFAM" id="SSF74650">
    <property type="entry name" value="Galactose mutarotase-like"/>
    <property type="match status" value="1"/>
</dbReference>
<dbReference type="GO" id="GO:0030246">
    <property type="term" value="F:carbohydrate binding"/>
    <property type="evidence" value="ECO:0007669"/>
    <property type="project" value="InterPro"/>
</dbReference>
<dbReference type="Pfam" id="PF02837">
    <property type="entry name" value="Glyco_hydro_2_N"/>
    <property type="match status" value="2"/>
</dbReference>
<evidence type="ECO:0000256" key="4">
    <source>
        <dbReference type="ARBA" id="ARBA00022801"/>
    </source>
</evidence>
<dbReference type="EMBL" id="DVHM01000024">
    <property type="protein sequence ID" value="HIR69886.1"/>
    <property type="molecule type" value="Genomic_DNA"/>
</dbReference>
<dbReference type="GO" id="GO:0004565">
    <property type="term" value="F:beta-galactosidase activity"/>
    <property type="evidence" value="ECO:0007669"/>
    <property type="project" value="UniProtKB-EC"/>
</dbReference>
<dbReference type="Gene3D" id="2.70.98.10">
    <property type="match status" value="1"/>
</dbReference>
<reference evidence="8" key="2">
    <citation type="journal article" date="2021" name="PeerJ">
        <title>Extensive microbial diversity within the chicken gut microbiome revealed by metagenomics and culture.</title>
        <authorList>
            <person name="Gilroy R."/>
            <person name="Ravi A."/>
            <person name="Getino M."/>
            <person name="Pursley I."/>
            <person name="Horton D.L."/>
            <person name="Alikhan N.F."/>
            <person name="Baker D."/>
            <person name="Gharbi K."/>
            <person name="Hall N."/>
            <person name="Watson M."/>
            <person name="Adriaenssens E.M."/>
            <person name="Foster-Nyarko E."/>
            <person name="Jarju S."/>
            <person name="Secka A."/>
            <person name="Antonio M."/>
            <person name="Oren A."/>
            <person name="Chaudhuri R.R."/>
            <person name="La Ragione R."/>
            <person name="Hildebrand F."/>
            <person name="Pallen M.J."/>
        </authorList>
    </citation>
    <scope>NUCLEOTIDE SEQUENCE</scope>
    <source>
        <strain evidence="8">ChiSjej5B23-6657</strain>
    </source>
</reference>
<dbReference type="InterPro" id="IPR006103">
    <property type="entry name" value="Glyco_hydro_2_cat"/>
</dbReference>
<protein>
    <recommendedName>
        <fullName evidence="3">beta-galactosidase</fullName>
        <ecNumber evidence="3">3.2.1.23</ecNumber>
    </recommendedName>
    <alternativeName>
        <fullName evidence="6">Lactase</fullName>
    </alternativeName>
</protein>
<dbReference type="InterPro" id="IPR050347">
    <property type="entry name" value="Bact_Beta-galactosidase"/>
</dbReference>
<dbReference type="InterPro" id="IPR036156">
    <property type="entry name" value="Beta-gal/glucu_dom_sf"/>
</dbReference>
<proteinExistence type="inferred from homology"/>
<dbReference type="SUPFAM" id="SSF49785">
    <property type="entry name" value="Galactose-binding domain-like"/>
    <property type="match status" value="1"/>
</dbReference>
<dbReference type="Gene3D" id="2.60.120.260">
    <property type="entry name" value="Galactose-binding domain-like"/>
    <property type="match status" value="1"/>
</dbReference>
<evidence type="ECO:0000259" key="7">
    <source>
        <dbReference type="SMART" id="SM01038"/>
    </source>
</evidence>
<dbReference type="Pfam" id="PF02836">
    <property type="entry name" value="Glyco_hydro_2_C"/>
    <property type="match status" value="1"/>
</dbReference>
<dbReference type="GO" id="GO:0005990">
    <property type="term" value="P:lactose catabolic process"/>
    <property type="evidence" value="ECO:0007669"/>
    <property type="project" value="TreeGrafter"/>
</dbReference>
<sequence>MQYQINKTNYHTFDIFEVNKMPPRSYFIPYPDRKAADQVTTRERRYASPMVQCLNGDWDFKFYHNPADLPDVLDTDAVDWDTIDVPACWQFRGYDRPFYVNLRYQFPYDPPKIPMEEQVGKVFSLMSPEGGMGPGWAEPKDEYNFVGVYRKLVPVEDPSKEYIISFLGVASCMDLYVNGSFVGYSEGAHNTAEFDISSYMTAGENELVVVVHRWCNGTYLECQDMFRNNGIFRDVLLRIGDKNDVWDVDLKTEKKADARDGEKAVYSATVSVEFPEEGAASVTICGHGIDQTVQVSSEDHIAKAVFEDLSVLEWTAETPYLYDLYVETENECIKTRIGFKKITIDGRLFLWNGKKVKFHGVNHHDTSCTNGYTMTPEEIERDIRTCKEFNMDTVRTSHYPPDPYLLEMCDEMGIYVVDETDLETHGVFIHKLPPSYNRISHDPAWEGHYVDRVKRLYQRDKLHPSIMMWSLGNESGGYANTDKMYEYLKEHTDIPVHYESAIHCDRKAYDVGSEMYPPVEQVHAIGEGTWKEPKLNDRPYFLCEYAHAMGVGPGGIEGYWKEIYSYDSLMGGCIWEMVDHAVLHEDGSYTYGGDHGEWEHDGNFCVDGLFYPDRTPSTGAKLARFTYRPIRVSKVGENRFEIFNTTAFTNGSRYELKFEWSDGRCAVVIPDTEPLSKSIVTVEPSDIEDESPEVNGDLTANRMSWVTVTTTDRRSGREVSKEQILLGAMESLAEADPELLEKEEKLPDEVSLTADGFALKTDGFTLTSGTPYTILYRVSTDNDKTLTGDKPMEQFEGAKEEMLHADYKDGAVTVATKITCKKSVFTCTDTYEKTAGGLLVTSKIHCEKGKGHLPRFGKTYRLDEAFDQVEYLGRNGESYADMKDQTQIERVLCKVGDMTEPNIRPQESGNRMDTQYAAVSDGVHRIQFTAVDRPFELSIKPYSDVELASMKHREDEKVSGTYVTIEAFQMGIGTGSCGPATTEEFCYDMKQDYEVKFLISWT</sequence>
<evidence type="ECO:0000256" key="3">
    <source>
        <dbReference type="ARBA" id="ARBA00012756"/>
    </source>
</evidence>
<gene>
    <name evidence="8" type="ORF">IAA55_01235</name>
</gene>
<dbReference type="SUPFAM" id="SSF49303">
    <property type="entry name" value="beta-Galactosidase/glucuronidase domain"/>
    <property type="match status" value="1"/>
</dbReference>
<keyword evidence="4" id="KW-0378">Hydrolase</keyword>
<dbReference type="EC" id="3.2.1.23" evidence="3"/>
<dbReference type="PANTHER" id="PTHR46323:SF2">
    <property type="entry name" value="BETA-GALACTOSIDASE"/>
    <property type="match status" value="1"/>
</dbReference>
<comment type="similarity">
    <text evidence="2">Belongs to the glycosyl hydrolase 2 family.</text>
</comment>